<keyword evidence="2" id="KW-1185">Reference proteome</keyword>
<evidence type="ECO:0000313" key="1">
    <source>
        <dbReference type="EMBL" id="KAK9674082.1"/>
    </source>
</evidence>
<dbReference type="AlphaFoldDB" id="A0AAW1HDH6"/>
<sequence>MLPRRSKEEVDGYTHFLIRFAKDEFSEVDVLTEKLVNMKDGLQALNPKFLSYEEQPSWDDITLRFRIILMDLKSLRKNRMRDQLLRARLALYDVIGRSLIVCSRVLQIIEVAELRRTALGFRFININHLIWAFYECGFGLPLEIRDKLDLPVAEEDHPPYIIYLTSKNLATSFGFPVGRDGEKKLELEHFVFSILYAKDVLVEENQVKEMEEHFKTFMEVVALDALQRARPVY</sequence>
<comment type="caution">
    <text evidence="1">The sequence shown here is derived from an EMBL/GenBank/DDBJ whole genome shotgun (WGS) entry which is preliminary data.</text>
</comment>
<reference evidence="1" key="1">
    <citation type="submission" date="2024-03" db="EMBL/GenBank/DDBJ databases">
        <title>WGS assembly of Saponaria officinalis var. Norfolk2.</title>
        <authorList>
            <person name="Jenkins J."/>
            <person name="Shu S."/>
            <person name="Grimwood J."/>
            <person name="Barry K."/>
            <person name="Goodstein D."/>
            <person name="Schmutz J."/>
            <person name="Leebens-Mack J."/>
            <person name="Osbourn A."/>
        </authorList>
    </citation>
    <scope>NUCLEOTIDE SEQUENCE [LARGE SCALE GENOMIC DNA]</scope>
    <source>
        <strain evidence="1">JIC</strain>
    </source>
</reference>
<proteinExistence type="predicted"/>
<evidence type="ECO:0000313" key="2">
    <source>
        <dbReference type="Proteomes" id="UP001443914"/>
    </source>
</evidence>
<name>A0AAW1HDH6_SAPOF</name>
<protein>
    <submittedName>
        <fullName evidence="1">Uncharacterized protein</fullName>
    </submittedName>
</protein>
<gene>
    <name evidence="1" type="ORF">RND81_12G209800</name>
</gene>
<dbReference type="Proteomes" id="UP001443914">
    <property type="component" value="Unassembled WGS sequence"/>
</dbReference>
<accession>A0AAW1HDH6</accession>
<organism evidence="1 2">
    <name type="scientific">Saponaria officinalis</name>
    <name type="common">Common soapwort</name>
    <name type="synonym">Lychnis saponaria</name>
    <dbReference type="NCBI Taxonomy" id="3572"/>
    <lineage>
        <taxon>Eukaryota</taxon>
        <taxon>Viridiplantae</taxon>
        <taxon>Streptophyta</taxon>
        <taxon>Embryophyta</taxon>
        <taxon>Tracheophyta</taxon>
        <taxon>Spermatophyta</taxon>
        <taxon>Magnoliopsida</taxon>
        <taxon>eudicotyledons</taxon>
        <taxon>Gunneridae</taxon>
        <taxon>Pentapetalae</taxon>
        <taxon>Caryophyllales</taxon>
        <taxon>Caryophyllaceae</taxon>
        <taxon>Caryophylleae</taxon>
        <taxon>Saponaria</taxon>
    </lineage>
</organism>
<dbReference type="EMBL" id="JBDFQZ010000012">
    <property type="protein sequence ID" value="KAK9674082.1"/>
    <property type="molecule type" value="Genomic_DNA"/>
</dbReference>